<reference evidence="1 2" key="1">
    <citation type="submission" date="2019-07" db="EMBL/GenBank/DDBJ databases">
        <title>Whole genome shotgun sequence of Aneurinibacillus danicus NBRC 102444.</title>
        <authorList>
            <person name="Hosoyama A."/>
            <person name="Uohara A."/>
            <person name="Ohji S."/>
            <person name="Ichikawa N."/>
        </authorList>
    </citation>
    <scope>NUCLEOTIDE SEQUENCE [LARGE SCALE GENOMIC DNA]</scope>
    <source>
        <strain evidence="1 2">NBRC 102444</strain>
    </source>
</reference>
<evidence type="ECO:0000313" key="2">
    <source>
        <dbReference type="Proteomes" id="UP000321157"/>
    </source>
</evidence>
<sequence>MKRLRLFWIELCVAAFVFCTGMSGVTQNNAESYILITVKSTLAAEHESHLKVISDDIAQVIHRAKRVQVNQLPATDRYLTLRYRGKEDMYYLDNAGHVFAPSAREQLIISRKWSEKLKSYGNMVAASHYGALLSWDEVKERIPNKSVITVLDMETGLTFKAQRRAGKHHADVQPLTKADTKVMKQIYQGKWSWKRKAVLVEKDGRYYAASMQGMPHGGDGIPNNGFSGHFCIHFLNSRTHVSNNKDAEHHLMIHKAAGKLDAYFKNVSPYEFIDSFIGAVNVKEKQVLPYFFFNPAHPRLAEVEKELQDVHTFRRVSKYQQAEAETDKLMLEIPVEIRVDRAGQSVETRKVTFHIERKTKESPWKIVDIRETSRE</sequence>
<protein>
    <submittedName>
        <fullName evidence="1">Uncharacterized protein</fullName>
    </submittedName>
</protein>
<accession>A0A511V9Y6</accession>
<dbReference type="RefSeq" id="WP_146811255.1">
    <property type="nucleotide sequence ID" value="NZ_BJXX01000149.1"/>
</dbReference>
<keyword evidence="2" id="KW-1185">Reference proteome</keyword>
<gene>
    <name evidence="1" type="ORF">ADA01nite_31940</name>
</gene>
<organism evidence="1 2">
    <name type="scientific">Aneurinibacillus danicus</name>
    <dbReference type="NCBI Taxonomy" id="267746"/>
    <lineage>
        <taxon>Bacteria</taxon>
        <taxon>Bacillati</taxon>
        <taxon>Bacillota</taxon>
        <taxon>Bacilli</taxon>
        <taxon>Bacillales</taxon>
        <taxon>Paenibacillaceae</taxon>
        <taxon>Aneurinibacillus group</taxon>
        <taxon>Aneurinibacillus</taxon>
    </lineage>
</organism>
<name>A0A511V9Y6_9BACL</name>
<dbReference type="EMBL" id="BJXX01000149">
    <property type="protein sequence ID" value="GEN35734.1"/>
    <property type="molecule type" value="Genomic_DNA"/>
</dbReference>
<proteinExistence type="predicted"/>
<comment type="caution">
    <text evidence="1">The sequence shown here is derived from an EMBL/GenBank/DDBJ whole genome shotgun (WGS) entry which is preliminary data.</text>
</comment>
<dbReference type="AlphaFoldDB" id="A0A511V9Y6"/>
<dbReference type="OrthoDB" id="529831at2"/>
<dbReference type="Proteomes" id="UP000321157">
    <property type="component" value="Unassembled WGS sequence"/>
</dbReference>
<evidence type="ECO:0000313" key="1">
    <source>
        <dbReference type="EMBL" id="GEN35734.1"/>
    </source>
</evidence>